<evidence type="ECO:0000313" key="4">
    <source>
        <dbReference type="EMBL" id="SDM09353.1"/>
    </source>
</evidence>
<dbReference type="Pfam" id="PF12904">
    <property type="entry name" value="Collagen_bind_2"/>
    <property type="match status" value="1"/>
</dbReference>
<dbReference type="InterPro" id="IPR017853">
    <property type="entry name" value="GH"/>
</dbReference>
<evidence type="ECO:0000256" key="1">
    <source>
        <dbReference type="SAM" id="Phobius"/>
    </source>
</evidence>
<keyword evidence="1" id="KW-1133">Transmembrane helix</keyword>
<feature type="domain" description="Apiosidase-like catalytic" evidence="3">
    <location>
        <begin position="88"/>
        <end position="424"/>
    </location>
</feature>
<dbReference type="Gene3D" id="3.20.20.80">
    <property type="entry name" value="Glycosidases"/>
    <property type="match status" value="1"/>
</dbReference>
<feature type="transmembrane region" description="Helical" evidence="1">
    <location>
        <begin position="40"/>
        <end position="59"/>
    </location>
</feature>
<name>A0A1G9QEF3_9BACT</name>
<sequence>MSLLEVTAPFSNGLISSMQHPLKAHNVSTLSMKLLSVNALGVNALSVITLVLLILLAAACASPETADQTSADSTSTEATAEKSALRVSDNGHFLQQADGEPFFWLGDTGWLLFSKLDRDQVETYLENRRQKGFNVVQVMMLHSLGAVNVYGDTALIDKDVSRPNVTEGSSFEDSAQYDYWDHIDYTVDRAAEKGIYMAMVPVWGSNVKAGGVSPKQAATYAEWLADRYGDRPNVIWLNGGDIRGDDSIQVWQTLGKNLREHDPHHLITFHPRGRTQSSLWFHDALWLDFNMFQSGHRRYDQDTIASEPFRYGEDNWRYVETEWNLKPTKPTIDGEPSYEGIPQGLHDPKEPLWNDADVRRYGYWAVFAGAAGYTYGNNSVMQMLGPHDKGSAYGATVLWDKALDDPGAGQMVYLKNLMLSRPYFDRVPDQSLIAGGTGEQYDRQIATRGETYAFIYTYNGKNIPVQLGKLKGDQVKATWYSPRDGKETEIGTFANEGTHAFDPPGEPKDGNDWVLILDSVEE</sequence>
<dbReference type="AlphaFoldDB" id="A0A1G9QEF3"/>
<evidence type="ECO:0000259" key="3">
    <source>
        <dbReference type="Pfam" id="PF13204"/>
    </source>
</evidence>
<keyword evidence="5" id="KW-1185">Reference proteome</keyword>
<keyword evidence="1" id="KW-0472">Membrane</keyword>
<reference evidence="4 5" key="1">
    <citation type="submission" date="2016-10" db="EMBL/GenBank/DDBJ databases">
        <authorList>
            <person name="de Groot N.N."/>
        </authorList>
    </citation>
    <scope>NUCLEOTIDE SEQUENCE [LARGE SCALE GENOMIC DNA]</scope>
    <source>
        <strain evidence="4 5">DSM 25186</strain>
    </source>
</reference>
<dbReference type="PANTHER" id="PTHR37836">
    <property type="entry name" value="LMO1036 PROTEIN"/>
    <property type="match status" value="1"/>
</dbReference>
<dbReference type="Pfam" id="PF13204">
    <property type="entry name" value="Apiosidase"/>
    <property type="match status" value="1"/>
</dbReference>
<evidence type="ECO:0000259" key="2">
    <source>
        <dbReference type="Pfam" id="PF12904"/>
    </source>
</evidence>
<dbReference type="EMBL" id="FNFO01000010">
    <property type="protein sequence ID" value="SDM09353.1"/>
    <property type="molecule type" value="Genomic_DNA"/>
</dbReference>
<proteinExistence type="predicted"/>
<keyword evidence="1" id="KW-0812">Transmembrane</keyword>
<dbReference type="InterPro" id="IPR024749">
    <property type="entry name" value="Collagen-bd_put"/>
</dbReference>
<gene>
    <name evidence="4" type="ORF">SAMN05421823_110142</name>
</gene>
<protein>
    <submittedName>
        <fullName evidence="4">Putative collagen-binding domain of a collagenase</fullName>
    </submittedName>
</protein>
<dbReference type="SUPFAM" id="SSF51445">
    <property type="entry name" value="(Trans)glycosidases"/>
    <property type="match status" value="1"/>
</dbReference>
<dbReference type="Proteomes" id="UP000198510">
    <property type="component" value="Unassembled WGS sequence"/>
</dbReference>
<feature type="domain" description="Putative collagen-binding" evidence="2">
    <location>
        <begin position="427"/>
        <end position="518"/>
    </location>
</feature>
<dbReference type="STRING" id="1075417.SAMN05421823_110142"/>
<evidence type="ECO:0000313" key="5">
    <source>
        <dbReference type="Proteomes" id="UP000198510"/>
    </source>
</evidence>
<dbReference type="InterPro" id="IPR025277">
    <property type="entry name" value="Apiosidase-like_cat_dom"/>
</dbReference>
<organism evidence="4 5">
    <name type="scientific">Catalinimonas alkaloidigena</name>
    <dbReference type="NCBI Taxonomy" id="1075417"/>
    <lineage>
        <taxon>Bacteria</taxon>
        <taxon>Pseudomonadati</taxon>
        <taxon>Bacteroidota</taxon>
        <taxon>Cytophagia</taxon>
        <taxon>Cytophagales</taxon>
        <taxon>Catalimonadaceae</taxon>
        <taxon>Catalinimonas</taxon>
    </lineage>
</organism>
<dbReference type="PANTHER" id="PTHR37836:SF3">
    <property type="entry name" value="ENDOGLUCANASE"/>
    <property type="match status" value="1"/>
</dbReference>
<accession>A0A1G9QEF3</accession>